<gene>
    <name evidence="3" type="ORF">C7M71_014770</name>
</gene>
<evidence type="ECO:0000259" key="2">
    <source>
        <dbReference type="Pfam" id="PF13649"/>
    </source>
</evidence>
<dbReference type="CDD" id="cd02440">
    <property type="entry name" value="AdoMet_MTases"/>
    <property type="match status" value="1"/>
</dbReference>
<dbReference type="SUPFAM" id="SSF53335">
    <property type="entry name" value="S-adenosyl-L-methionine-dependent methyltransferases"/>
    <property type="match status" value="1"/>
</dbReference>
<feature type="domain" description="Methyltransferase" evidence="2">
    <location>
        <begin position="69"/>
        <end position="143"/>
    </location>
</feature>
<dbReference type="AlphaFoldDB" id="A0A345T614"/>
<evidence type="ECO:0000313" key="4">
    <source>
        <dbReference type="Proteomes" id="UP000249340"/>
    </source>
</evidence>
<dbReference type="InterPro" id="IPR050320">
    <property type="entry name" value="N5-glutamine_MTase"/>
</dbReference>
<keyword evidence="4" id="KW-1185">Reference proteome</keyword>
<name>A0A345T614_9ACTN</name>
<sequence length="258" mass="28273">MLDVMDYRRSLERSRLSRMRRAGASTFTMLEREWDLLPGVFAPSDSPSTAVALDLLGLAGPSPSARGSVLEIGCGTGIIAVAAALAGCERVVASDISRTAAENAALNAARHGVADRVRTVQGDLFAGLDPEERFDTVFWSSNYVMAPEGYDYQDIHERAYVDAGYQAHRRFLAEAPGRLAPNGSVLLHFSSRGDLVSLLRIAGECGRALRMLRVLPVQEGEHEVQHMLIEVAQRPQRPHVPGIRTETETVPEQGRRQR</sequence>
<dbReference type="Pfam" id="PF13649">
    <property type="entry name" value="Methyltransf_25"/>
    <property type="match status" value="1"/>
</dbReference>
<organism evidence="3 4">
    <name type="scientific">Peterkaempfera bronchialis</name>
    <dbReference type="NCBI Taxonomy" id="2126346"/>
    <lineage>
        <taxon>Bacteria</taxon>
        <taxon>Bacillati</taxon>
        <taxon>Actinomycetota</taxon>
        <taxon>Actinomycetes</taxon>
        <taxon>Kitasatosporales</taxon>
        <taxon>Streptomycetaceae</taxon>
        <taxon>Peterkaempfera</taxon>
    </lineage>
</organism>
<reference evidence="4" key="1">
    <citation type="submission" date="2018-07" db="EMBL/GenBank/DDBJ databases">
        <title>Streptacidiphilus bronchialis DSM 106435 chromosome.</title>
        <authorList>
            <person name="Batra D."/>
            <person name="Gulvik C.A."/>
        </authorList>
    </citation>
    <scope>NUCLEOTIDE SEQUENCE [LARGE SCALE GENOMIC DNA]</scope>
    <source>
        <strain evidence="4">DSM 106435</strain>
    </source>
</reference>
<dbReference type="OrthoDB" id="267914at2"/>
<dbReference type="GO" id="GO:0032259">
    <property type="term" value="P:methylation"/>
    <property type="evidence" value="ECO:0007669"/>
    <property type="project" value="UniProtKB-KW"/>
</dbReference>
<dbReference type="EMBL" id="CP031264">
    <property type="protein sequence ID" value="AXI81419.1"/>
    <property type="molecule type" value="Genomic_DNA"/>
</dbReference>
<evidence type="ECO:0000256" key="1">
    <source>
        <dbReference type="SAM" id="MobiDB-lite"/>
    </source>
</evidence>
<dbReference type="InterPro" id="IPR029063">
    <property type="entry name" value="SAM-dependent_MTases_sf"/>
</dbReference>
<feature type="region of interest" description="Disordered" evidence="1">
    <location>
        <begin position="238"/>
        <end position="258"/>
    </location>
</feature>
<dbReference type="PANTHER" id="PTHR18895">
    <property type="entry name" value="HEMK METHYLTRANSFERASE"/>
    <property type="match status" value="1"/>
</dbReference>
<keyword evidence="3" id="KW-0489">Methyltransferase</keyword>
<dbReference type="KEGG" id="stri:C7M71_014770"/>
<dbReference type="PANTHER" id="PTHR18895:SF74">
    <property type="entry name" value="MTRF1L RELEASE FACTOR GLUTAMINE METHYLTRANSFERASE"/>
    <property type="match status" value="1"/>
</dbReference>
<dbReference type="InterPro" id="IPR041698">
    <property type="entry name" value="Methyltransf_25"/>
</dbReference>
<dbReference type="Gene3D" id="3.40.50.150">
    <property type="entry name" value="Vaccinia Virus protein VP39"/>
    <property type="match status" value="1"/>
</dbReference>
<proteinExistence type="predicted"/>
<evidence type="ECO:0000313" key="3">
    <source>
        <dbReference type="EMBL" id="AXI81419.1"/>
    </source>
</evidence>
<keyword evidence="3" id="KW-0808">Transferase</keyword>
<accession>A0A345T614</accession>
<protein>
    <submittedName>
        <fullName evidence="3">Methyltransferase domain-containing protein</fullName>
    </submittedName>
</protein>
<dbReference type="GO" id="GO:0008168">
    <property type="term" value="F:methyltransferase activity"/>
    <property type="evidence" value="ECO:0007669"/>
    <property type="project" value="UniProtKB-KW"/>
</dbReference>
<dbReference type="Proteomes" id="UP000249340">
    <property type="component" value="Chromosome"/>
</dbReference>